<keyword evidence="7" id="KW-0256">Endoplasmic reticulum</keyword>
<evidence type="ECO:0000256" key="7">
    <source>
        <dbReference type="ARBA" id="ARBA00022824"/>
    </source>
</evidence>
<dbReference type="InterPro" id="IPR001128">
    <property type="entry name" value="Cyt_P450"/>
</dbReference>
<dbReference type="OrthoDB" id="2789670at2759"/>
<evidence type="ECO:0000256" key="13">
    <source>
        <dbReference type="PIRSR" id="PIRSR602401-1"/>
    </source>
</evidence>
<sequence length="502" mass="58161">MLFVVFLLAVVLFLVYKWWTSVYSVWDRRGVQNVPARTPLGSDGRFTLLTKYQGYTLNEMYQKFSSPYFGIYLIRSPFLVIKNPEIISIILTKEFSHFRNRQFLKIHQNDFIFQHLFNLGDDKWKTTRGKMQSTFSSSKLRTMFPLFVKCTENLMSALLEKEGDTINMKQALASFTTDLTCKTLFGLEADTNCDSEVTRIGKIATDFNLMILLKIAVKLAFPEIAQNIPIKVFSTDIDKFFLKLVTEIVDYREKNNVKVHDFMDLLIQLKNRSKNGEEKKFENGNINIQSQDITLEVMAAQCFFLFNAGFENSSSIQTYCLYELALKPEIQKTLQDEIDKCLKKHGEMTYEALKEMNYLNMVISETMRKYPILPFVTRVCTSPLTFPDGFQVEKGDQMILPTWSLQHDPQYFPDPEKFDPERFSEQNKDSIVPYTYLPFGEGPRMCLGMRFGQLQMKVGLVSILRKYNVEPTKDTEIPLTLKARAFSTLPDKGVNLKLVCRS</sequence>
<feature type="binding site" description="axial binding residue" evidence="13">
    <location>
        <position position="446"/>
    </location>
    <ligand>
        <name>heme</name>
        <dbReference type="ChEBI" id="CHEBI:30413"/>
    </ligand>
    <ligandPart>
        <name>Fe</name>
        <dbReference type="ChEBI" id="CHEBI:18248"/>
    </ligandPart>
</feature>
<keyword evidence="8" id="KW-0492">Microsome</keyword>
<dbReference type="PRINTS" id="PR00385">
    <property type="entry name" value="P450"/>
</dbReference>
<dbReference type="SUPFAM" id="SSF48264">
    <property type="entry name" value="Cytochrome P450"/>
    <property type="match status" value="1"/>
</dbReference>
<dbReference type="PROSITE" id="PS00086">
    <property type="entry name" value="CYTOCHROME_P450"/>
    <property type="match status" value="1"/>
</dbReference>
<dbReference type="AlphaFoldDB" id="A0A9P0MX21"/>
<dbReference type="PANTHER" id="PTHR24292:SF54">
    <property type="entry name" value="CYP9F3-RELATED"/>
    <property type="match status" value="1"/>
</dbReference>
<dbReference type="Pfam" id="PF00067">
    <property type="entry name" value="p450"/>
    <property type="match status" value="1"/>
</dbReference>
<keyword evidence="5 13" id="KW-0349">Heme</keyword>
<dbReference type="GO" id="GO:0016705">
    <property type="term" value="F:oxidoreductase activity, acting on paired donors, with incorporation or reduction of molecular oxygen"/>
    <property type="evidence" value="ECO:0007669"/>
    <property type="project" value="InterPro"/>
</dbReference>
<evidence type="ECO:0000313" key="15">
    <source>
        <dbReference type="EMBL" id="CAH1408205.1"/>
    </source>
</evidence>
<dbReference type="GO" id="GO:0020037">
    <property type="term" value="F:heme binding"/>
    <property type="evidence" value="ECO:0007669"/>
    <property type="project" value="InterPro"/>
</dbReference>
<comment type="cofactor">
    <cofactor evidence="1 13">
        <name>heme</name>
        <dbReference type="ChEBI" id="CHEBI:30413"/>
    </cofactor>
</comment>
<evidence type="ECO:0000256" key="1">
    <source>
        <dbReference type="ARBA" id="ARBA00001971"/>
    </source>
</evidence>
<evidence type="ECO:0000256" key="5">
    <source>
        <dbReference type="ARBA" id="ARBA00022617"/>
    </source>
</evidence>
<reference evidence="15" key="1">
    <citation type="submission" date="2022-01" db="EMBL/GenBank/DDBJ databases">
        <authorList>
            <person name="King R."/>
        </authorList>
    </citation>
    <scope>NUCLEOTIDE SEQUENCE</scope>
</reference>
<keyword evidence="16" id="KW-1185">Reference proteome</keyword>
<dbReference type="PANTHER" id="PTHR24292">
    <property type="entry name" value="CYTOCHROME P450"/>
    <property type="match status" value="1"/>
</dbReference>
<dbReference type="GO" id="GO:0004497">
    <property type="term" value="F:monooxygenase activity"/>
    <property type="evidence" value="ECO:0007669"/>
    <property type="project" value="UniProtKB-KW"/>
</dbReference>
<dbReference type="PRINTS" id="PR00463">
    <property type="entry name" value="EP450I"/>
</dbReference>
<evidence type="ECO:0000256" key="14">
    <source>
        <dbReference type="RuleBase" id="RU000461"/>
    </source>
</evidence>
<dbReference type="GO" id="GO:0005789">
    <property type="term" value="C:endoplasmic reticulum membrane"/>
    <property type="evidence" value="ECO:0007669"/>
    <property type="project" value="UniProtKB-SubCell"/>
</dbReference>
<organism evidence="15 16">
    <name type="scientific">Nezara viridula</name>
    <name type="common">Southern green stink bug</name>
    <name type="synonym">Cimex viridulus</name>
    <dbReference type="NCBI Taxonomy" id="85310"/>
    <lineage>
        <taxon>Eukaryota</taxon>
        <taxon>Metazoa</taxon>
        <taxon>Ecdysozoa</taxon>
        <taxon>Arthropoda</taxon>
        <taxon>Hexapoda</taxon>
        <taxon>Insecta</taxon>
        <taxon>Pterygota</taxon>
        <taxon>Neoptera</taxon>
        <taxon>Paraneoptera</taxon>
        <taxon>Hemiptera</taxon>
        <taxon>Heteroptera</taxon>
        <taxon>Panheteroptera</taxon>
        <taxon>Pentatomomorpha</taxon>
        <taxon>Pentatomoidea</taxon>
        <taxon>Pentatomidae</taxon>
        <taxon>Pentatominae</taxon>
        <taxon>Nezara</taxon>
    </lineage>
</organism>
<evidence type="ECO:0000256" key="10">
    <source>
        <dbReference type="ARBA" id="ARBA00023004"/>
    </source>
</evidence>
<evidence type="ECO:0000256" key="8">
    <source>
        <dbReference type="ARBA" id="ARBA00022848"/>
    </source>
</evidence>
<keyword evidence="12" id="KW-0472">Membrane</keyword>
<evidence type="ECO:0000313" key="16">
    <source>
        <dbReference type="Proteomes" id="UP001152798"/>
    </source>
</evidence>
<dbReference type="InterPro" id="IPR050476">
    <property type="entry name" value="Insect_CytP450_Detox"/>
</dbReference>
<dbReference type="Gene3D" id="1.10.630.10">
    <property type="entry name" value="Cytochrome P450"/>
    <property type="match status" value="1"/>
</dbReference>
<evidence type="ECO:0000256" key="2">
    <source>
        <dbReference type="ARBA" id="ARBA00004174"/>
    </source>
</evidence>
<dbReference type="GO" id="GO:0005506">
    <property type="term" value="F:iron ion binding"/>
    <property type="evidence" value="ECO:0007669"/>
    <property type="project" value="InterPro"/>
</dbReference>
<dbReference type="EMBL" id="OV725083">
    <property type="protein sequence ID" value="CAH1408205.1"/>
    <property type="molecule type" value="Genomic_DNA"/>
</dbReference>
<dbReference type="InterPro" id="IPR017972">
    <property type="entry name" value="Cyt_P450_CS"/>
</dbReference>
<evidence type="ECO:0000256" key="6">
    <source>
        <dbReference type="ARBA" id="ARBA00022723"/>
    </source>
</evidence>
<evidence type="ECO:0008006" key="17">
    <source>
        <dbReference type="Google" id="ProtNLM"/>
    </source>
</evidence>
<evidence type="ECO:0000256" key="9">
    <source>
        <dbReference type="ARBA" id="ARBA00023002"/>
    </source>
</evidence>
<name>A0A9P0MX21_NEZVI</name>
<evidence type="ECO:0000256" key="3">
    <source>
        <dbReference type="ARBA" id="ARBA00004406"/>
    </source>
</evidence>
<dbReference type="CDD" id="cd11056">
    <property type="entry name" value="CYP6-like"/>
    <property type="match status" value="1"/>
</dbReference>
<dbReference type="FunFam" id="1.10.630.10:FF:000042">
    <property type="entry name" value="Cytochrome P450"/>
    <property type="match status" value="1"/>
</dbReference>
<comment type="similarity">
    <text evidence="4 14">Belongs to the cytochrome P450 family.</text>
</comment>
<accession>A0A9P0MX21</accession>
<dbReference type="InterPro" id="IPR036396">
    <property type="entry name" value="Cyt_P450_sf"/>
</dbReference>
<keyword evidence="9 14" id="KW-0560">Oxidoreductase</keyword>
<evidence type="ECO:0000256" key="4">
    <source>
        <dbReference type="ARBA" id="ARBA00010617"/>
    </source>
</evidence>
<keyword evidence="10 13" id="KW-0408">Iron</keyword>
<comment type="subcellular location">
    <subcellularLocation>
        <location evidence="3">Endoplasmic reticulum membrane</location>
        <topology evidence="3">Peripheral membrane protein</topology>
    </subcellularLocation>
    <subcellularLocation>
        <location evidence="2">Microsome membrane</location>
        <topology evidence="2">Peripheral membrane protein</topology>
    </subcellularLocation>
</comment>
<keyword evidence="6 13" id="KW-0479">Metal-binding</keyword>
<dbReference type="InterPro" id="IPR002401">
    <property type="entry name" value="Cyt_P450_E_grp-I"/>
</dbReference>
<gene>
    <name evidence="15" type="ORF">NEZAVI_LOCUS15779</name>
</gene>
<keyword evidence="11 14" id="KW-0503">Monooxygenase</keyword>
<protein>
    <recommendedName>
        <fullName evidence="17">Cytochrome P450</fullName>
    </recommendedName>
</protein>
<proteinExistence type="inferred from homology"/>
<evidence type="ECO:0000256" key="12">
    <source>
        <dbReference type="ARBA" id="ARBA00023136"/>
    </source>
</evidence>
<evidence type="ECO:0000256" key="11">
    <source>
        <dbReference type="ARBA" id="ARBA00023033"/>
    </source>
</evidence>
<dbReference type="Proteomes" id="UP001152798">
    <property type="component" value="Chromosome 7"/>
</dbReference>